<sequence length="443" mass="50301">MLFTRALALLLLGLAALTSAFFTDKRKRFFTEKKRFLTGFGPSDGHLKFLLFARRGVVGERSSPPSFPPPEVTVPLLAHTVDTVPDLPQQQQPAMEPDENPYQAQFDQWDRFYRTVVLPQIHTLETVAGDIDRNEIAWSHYLAQLYDLDVDVPLTDREEYSEDFCTTDEEGSSSIIDRLGRRPSYRHTTEIRSRSLSETSSTFTAPVESSRSELHVNNQMHNKYALSPESSAYARELAGIFDDEKFANVDEPENLRITGLRDFCKSSIEDLRALPDPFPNKIIRFSRWSARPPILPLPSRASNPRRLPYPSSFTEDTVPDRTQQQPTMEPDENRQRCRTIPDEVQLRLIRKAGPRIQRHGVPMLSYAGHLLLSLALHVAGVTAGLTIWYLFPRNPLRTVVQKPRARDVIVPMSCALEASATVSPSSQISDKQSLLVEDRRKFA</sequence>
<feature type="transmembrane region" description="Helical" evidence="2">
    <location>
        <begin position="366"/>
        <end position="391"/>
    </location>
</feature>
<dbReference type="EnsemblMetazoa" id="PPA08008.1">
    <property type="protein sequence ID" value="PPA08008.1"/>
    <property type="gene ID" value="WBGene00097562"/>
</dbReference>
<evidence type="ECO:0000313" key="5">
    <source>
        <dbReference type="Proteomes" id="UP000005239"/>
    </source>
</evidence>
<keyword evidence="5" id="KW-1185">Reference proteome</keyword>
<feature type="signal peptide" evidence="3">
    <location>
        <begin position="1"/>
        <end position="20"/>
    </location>
</feature>
<feature type="compositionally biased region" description="Polar residues" evidence="1">
    <location>
        <begin position="196"/>
        <end position="212"/>
    </location>
</feature>
<reference evidence="4" key="2">
    <citation type="submission" date="2022-06" db="UniProtKB">
        <authorList>
            <consortium name="EnsemblMetazoa"/>
        </authorList>
    </citation>
    <scope>IDENTIFICATION</scope>
    <source>
        <strain evidence="4">PS312</strain>
    </source>
</reference>
<protein>
    <submittedName>
        <fullName evidence="4">Uncharacterized protein</fullName>
    </submittedName>
</protein>
<dbReference type="Proteomes" id="UP000005239">
    <property type="component" value="Unassembled WGS sequence"/>
</dbReference>
<dbReference type="AlphaFoldDB" id="A0A2A6CUZ4"/>
<keyword evidence="2" id="KW-1133">Transmembrane helix</keyword>
<gene>
    <name evidence="4" type="primary">WBGene00097562</name>
</gene>
<feature type="region of interest" description="Disordered" evidence="1">
    <location>
        <begin position="299"/>
        <end position="335"/>
    </location>
</feature>
<keyword evidence="3" id="KW-0732">Signal</keyword>
<keyword evidence="2" id="KW-0812">Transmembrane</keyword>
<dbReference type="OrthoDB" id="5871608at2759"/>
<proteinExistence type="predicted"/>
<evidence type="ECO:0000256" key="1">
    <source>
        <dbReference type="SAM" id="MobiDB-lite"/>
    </source>
</evidence>
<reference evidence="5" key="1">
    <citation type="journal article" date="2008" name="Nat. Genet.">
        <title>The Pristionchus pacificus genome provides a unique perspective on nematode lifestyle and parasitism.</title>
        <authorList>
            <person name="Dieterich C."/>
            <person name="Clifton S.W."/>
            <person name="Schuster L.N."/>
            <person name="Chinwalla A."/>
            <person name="Delehaunty K."/>
            <person name="Dinkelacker I."/>
            <person name="Fulton L."/>
            <person name="Fulton R."/>
            <person name="Godfrey J."/>
            <person name="Minx P."/>
            <person name="Mitreva M."/>
            <person name="Roeseler W."/>
            <person name="Tian H."/>
            <person name="Witte H."/>
            <person name="Yang S.P."/>
            <person name="Wilson R.K."/>
            <person name="Sommer R.J."/>
        </authorList>
    </citation>
    <scope>NUCLEOTIDE SEQUENCE [LARGE SCALE GENOMIC DNA]</scope>
    <source>
        <strain evidence="5">PS312</strain>
    </source>
</reference>
<name>A0A2A6CUZ4_PRIPA</name>
<accession>A0A8R1U9S5</accession>
<evidence type="ECO:0000256" key="3">
    <source>
        <dbReference type="SAM" id="SignalP"/>
    </source>
</evidence>
<keyword evidence="2" id="KW-0472">Membrane</keyword>
<feature type="compositionally biased region" description="Polar residues" evidence="1">
    <location>
        <begin position="311"/>
        <end position="327"/>
    </location>
</feature>
<feature type="region of interest" description="Disordered" evidence="1">
    <location>
        <begin position="187"/>
        <end position="212"/>
    </location>
</feature>
<evidence type="ECO:0000313" key="4">
    <source>
        <dbReference type="EnsemblMetazoa" id="PPA08008.1"/>
    </source>
</evidence>
<evidence type="ECO:0000256" key="2">
    <source>
        <dbReference type="SAM" id="Phobius"/>
    </source>
</evidence>
<accession>A0A2A6CUZ4</accession>
<feature type="chain" id="PRO_5043590480" evidence="3">
    <location>
        <begin position="21"/>
        <end position="443"/>
    </location>
</feature>
<organism evidence="4 5">
    <name type="scientific">Pristionchus pacificus</name>
    <name type="common">Parasitic nematode worm</name>
    <dbReference type="NCBI Taxonomy" id="54126"/>
    <lineage>
        <taxon>Eukaryota</taxon>
        <taxon>Metazoa</taxon>
        <taxon>Ecdysozoa</taxon>
        <taxon>Nematoda</taxon>
        <taxon>Chromadorea</taxon>
        <taxon>Rhabditida</taxon>
        <taxon>Rhabditina</taxon>
        <taxon>Diplogasteromorpha</taxon>
        <taxon>Diplogasteroidea</taxon>
        <taxon>Neodiplogasteridae</taxon>
        <taxon>Pristionchus</taxon>
    </lineage>
</organism>